<keyword evidence="2" id="KW-1185">Reference proteome</keyword>
<dbReference type="EMBL" id="JASPKY010000378">
    <property type="protein sequence ID" value="KAK9703000.1"/>
    <property type="molecule type" value="Genomic_DNA"/>
</dbReference>
<organism evidence="1 2">
    <name type="scientific">Popillia japonica</name>
    <name type="common">Japanese beetle</name>
    <dbReference type="NCBI Taxonomy" id="7064"/>
    <lineage>
        <taxon>Eukaryota</taxon>
        <taxon>Metazoa</taxon>
        <taxon>Ecdysozoa</taxon>
        <taxon>Arthropoda</taxon>
        <taxon>Hexapoda</taxon>
        <taxon>Insecta</taxon>
        <taxon>Pterygota</taxon>
        <taxon>Neoptera</taxon>
        <taxon>Endopterygota</taxon>
        <taxon>Coleoptera</taxon>
        <taxon>Polyphaga</taxon>
        <taxon>Scarabaeiformia</taxon>
        <taxon>Scarabaeidae</taxon>
        <taxon>Rutelinae</taxon>
        <taxon>Popillia</taxon>
    </lineage>
</organism>
<evidence type="ECO:0000313" key="1">
    <source>
        <dbReference type="EMBL" id="KAK9703000.1"/>
    </source>
</evidence>
<gene>
    <name evidence="1" type="ORF">QE152_g29592</name>
</gene>
<name>A0AAW1JGG9_POPJA</name>
<protein>
    <submittedName>
        <fullName evidence="1">Uncharacterized protein</fullName>
    </submittedName>
</protein>
<evidence type="ECO:0000313" key="2">
    <source>
        <dbReference type="Proteomes" id="UP001458880"/>
    </source>
</evidence>
<dbReference type="AlphaFoldDB" id="A0AAW1JGG9"/>
<dbReference type="Proteomes" id="UP001458880">
    <property type="component" value="Unassembled WGS sequence"/>
</dbReference>
<reference evidence="1 2" key="1">
    <citation type="journal article" date="2024" name="BMC Genomics">
        <title>De novo assembly and annotation of Popillia japonica's genome with initial clues to its potential as an invasive pest.</title>
        <authorList>
            <person name="Cucini C."/>
            <person name="Boschi S."/>
            <person name="Funari R."/>
            <person name="Cardaioli E."/>
            <person name="Iannotti N."/>
            <person name="Marturano G."/>
            <person name="Paoli F."/>
            <person name="Bruttini M."/>
            <person name="Carapelli A."/>
            <person name="Frati F."/>
            <person name="Nardi F."/>
        </authorList>
    </citation>
    <scope>NUCLEOTIDE SEQUENCE [LARGE SCALE GENOMIC DNA]</scope>
    <source>
        <strain evidence="1">DMR45628</strain>
    </source>
</reference>
<sequence>MNNLQRNKVNKLIKLIVTAILEEVDEEICVINKKKLWVRKWIDRRDKLGATNCLLKELALEDPKEYFRRDKLGATNCLLKELALEDPKEYFDTLRMSESCVNFLLMKIHSQIQRKDTLNVRKLCKFSANENTLSNSA</sequence>
<accession>A0AAW1JGG9</accession>
<proteinExistence type="predicted"/>
<comment type="caution">
    <text evidence="1">The sequence shown here is derived from an EMBL/GenBank/DDBJ whole genome shotgun (WGS) entry which is preliminary data.</text>
</comment>